<feature type="region of interest" description="Disordered" evidence="1">
    <location>
        <begin position="41"/>
        <end position="87"/>
    </location>
</feature>
<evidence type="ECO:0008006" key="5">
    <source>
        <dbReference type="Google" id="ProtNLM"/>
    </source>
</evidence>
<evidence type="ECO:0000256" key="1">
    <source>
        <dbReference type="SAM" id="MobiDB-lite"/>
    </source>
</evidence>
<evidence type="ECO:0000313" key="4">
    <source>
        <dbReference type="Proteomes" id="UP001595536"/>
    </source>
</evidence>
<dbReference type="EMBL" id="JBHRUV010000014">
    <property type="protein sequence ID" value="MFC3265275.1"/>
    <property type="molecule type" value="Genomic_DNA"/>
</dbReference>
<organism evidence="3 4">
    <name type="scientific">Camelimonas abortus</name>
    <dbReference type="NCBI Taxonomy" id="1017184"/>
    <lineage>
        <taxon>Bacteria</taxon>
        <taxon>Pseudomonadati</taxon>
        <taxon>Pseudomonadota</taxon>
        <taxon>Alphaproteobacteria</taxon>
        <taxon>Hyphomicrobiales</taxon>
        <taxon>Chelatococcaceae</taxon>
        <taxon>Camelimonas</taxon>
    </lineage>
</organism>
<keyword evidence="2" id="KW-0732">Signal</keyword>
<keyword evidence="4" id="KW-1185">Reference proteome</keyword>
<feature type="signal peptide" evidence="2">
    <location>
        <begin position="1"/>
        <end position="41"/>
    </location>
</feature>
<reference evidence="4" key="1">
    <citation type="journal article" date="2019" name="Int. J. Syst. Evol. Microbiol.">
        <title>The Global Catalogue of Microorganisms (GCM) 10K type strain sequencing project: providing services to taxonomists for standard genome sequencing and annotation.</title>
        <authorList>
            <consortium name="The Broad Institute Genomics Platform"/>
            <consortium name="The Broad Institute Genome Sequencing Center for Infectious Disease"/>
            <person name="Wu L."/>
            <person name="Ma J."/>
        </authorList>
    </citation>
    <scope>NUCLEOTIDE SEQUENCE [LARGE SCALE GENOMIC DNA]</scope>
    <source>
        <strain evidence="4">CCM 7941</strain>
    </source>
</reference>
<evidence type="ECO:0000313" key="3">
    <source>
        <dbReference type="EMBL" id="MFC3265275.1"/>
    </source>
</evidence>
<dbReference type="RefSeq" id="WP_376831398.1">
    <property type="nucleotide sequence ID" value="NZ_JBHLWR010000006.1"/>
</dbReference>
<gene>
    <name evidence="3" type="ORF">ACFOEX_02720</name>
</gene>
<feature type="compositionally biased region" description="Acidic residues" evidence="1">
    <location>
        <begin position="63"/>
        <end position="82"/>
    </location>
</feature>
<proteinExistence type="predicted"/>
<dbReference type="Proteomes" id="UP001595536">
    <property type="component" value="Unassembled WGS sequence"/>
</dbReference>
<accession>A0ABV7LBK8</accession>
<name>A0ABV7LBK8_9HYPH</name>
<sequence>MPRRSSPSATAPGARGRAPRLTPAALACLLALLAAAAPALAAAEPAPPPAAAQPARAGGDDGDKGEEDDGADEDDGKDDGGDETGPLRLSSVYLDLEGGWSSTPGTTVGFSLRRLRQLTGRKTRGVHVSAPLTFAFGERLTLTAGLDGSMSRALTEPWSDFLADSWSVSIAARLTQQQGLLPEISVNGSLSRPVQAIAGTRPPTWAGGLDLDWSLDAEGERGVSASFSVSRTVSPVSRLRIGMLYDASLGYYWSPAQRVNVTVAAGAQHFAGAEISAVADVRVKPVTTPYVQLEIEHVDRDDNRLFALSLMAGWSPAPQVQLGLSAPLYLWR</sequence>
<comment type="caution">
    <text evidence="3">The sequence shown here is derived from an EMBL/GenBank/DDBJ whole genome shotgun (WGS) entry which is preliminary data.</text>
</comment>
<protein>
    <recommendedName>
        <fullName evidence="5">Outer membrane beta-barrel porin/alpha-amylase</fullName>
    </recommendedName>
</protein>
<evidence type="ECO:0000256" key="2">
    <source>
        <dbReference type="SAM" id="SignalP"/>
    </source>
</evidence>
<feature type="chain" id="PRO_5046162812" description="Outer membrane beta-barrel porin/alpha-amylase" evidence="2">
    <location>
        <begin position="42"/>
        <end position="332"/>
    </location>
</feature>